<accession>A0A545URQ3</accession>
<dbReference type="EMBL" id="SPUK01000016">
    <property type="protein sequence ID" value="TQV92152.1"/>
    <property type="molecule type" value="Genomic_DNA"/>
</dbReference>
<evidence type="ECO:0000313" key="2">
    <source>
        <dbReference type="EMBL" id="TQV92152.1"/>
    </source>
</evidence>
<feature type="compositionally biased region" description="Polar residues" evidence="1">
    <location>
        <begin position="63"/>
        <end position="72"/>
    </location>
</feature>
<reference evidence="2 3" key="1">
    <citation type="journal article" date="2019" name="Appl. Microbiol. Biotechnol.">
        <title>Genome sequence of Isaria javanica and comparative genome analysis insights into family S53 peptidase evolution in fungal entomopathogens.</title>
        <authorList>
            <person name="Lin R."/>
            <person name="Zhang X."/>
            <person name="Xin B."/>
            <person name="Zou M."/>
            <person name="Gao Y."/>
            <person name="Qin F."/>
            <person name="Hu Q."/>
            <person name="Xie B."/>
            <person name="Cheng X."/>
        </authorList>
    </citation>
    <scope>NUCLEOTIDE SEQUENCE [LARGE SCALE GENOMIC DNA]</scope>
    <source>
        <strain evidence="2 3">IJ1G</strain>
    </source>
</reference>
<proteinExistence type="predicted"/>
<feature type="compositionally biased region" description="Low complexity" evidence="1">
    <location>
        <begin position="41"/>
        <end position="53"/>
    </location>
</feature>
<dbReference type="AlphaFoldDB" id="A0A545URQ3"/>
<comment type="caution">
    <text evidence="2">The sequence shown here is derived from an EMBL/GenBank/DDBJ whole genome shotgun (WGS) entry which is preliminary data.</text>
</comment>
<name>A0A545URQ3_9HYPO</name>
<feature type="region of interest" description="Disordered" evidence="1">
    <location>
        <begin position="1"/>
        <end position="73"/>
    </location>
</feature>
<feature type="region of interest" description="Disordered" evidence="1">
    <location>
        <begin position="339"/>
        <end position="362"/>
    </location>
</feature>
<organism evidence="2 3">
    <name type="scientific">Cordyceps javanica</name>
    <dbReference type="NCBI Taxonomy" id="43265"/>
    <lineage>
        <taxon>Eukaryota</taxon>
        <taxon>Fungi</taxon>
        <taxon>Dikarya</taxon>
        <taxon>Ascomycota</taxon>
        <taxon>Pezizomycotina</taxon>
        <taxon>Sordariomycetes</taxon>
        <taxon>Hypocreomycetidae</taxon>
        <taxon>Hypocreales</taxon>
        <taxon>Cordycipitaceae</taxon>
        <taxon>Cordyceps</taxon>
    </lineage>
</organism>
<sequence length="472" mass="51577">MQATGTPSPRWDVWPAESELQGERWRKRGSAGRRPGDGERALLAGASATTAGLHPAPWRQAHGTDTPNNTHAISGFEHDRLAHPPVSIEPLSEEIRRRSPGQGYRLTLLSPLSFLLGPIYGDPGLVAINRLLANVLATTGPSNTVRRCHPPCSFPLYHSDPPPGETRLFYGPECHSLYCKLRSTDDGYNLCELPDGLGISSITCTPSHVFCGVPGLEPVSATEKKIDFGLEPWRGGGFLAEQAICRTAIYQNTSPTVWYPPFASGPVTRHHTRQNGLDTCRILIDTWSFFVPVHVFRHQISHRAQSASHSLSVLEQNSRLDEKKKYVAIAARAPAECSSFPVAQPDSGDPGTDRDRETCPSATRDLPVLSSTAMIYYDAGPSFSEVKHLPHPLSFLAWRVASEIKVYTSHTRTHPPLEPDLSAPARRTQKVRAPAQNPCVPEIERASILNVSLIMEATKSGKTAPGKAPSCH</sequence>
<feature type="region of interest" description="Disordered" evidence="1">
    <location>
        <begin position="411"/>
        <end position="436"/>
    </location>
</feature>
<dbReference type="Proteomes" id="UP000315783">
    <property type="component" value="Unassembled WGS sequence"/>
</dbReference>
<evidence type="ECO:0000313" key="3">
    <source>
        <dbReference type="Proteomes" id="UP000315783"/>
    </source>
</evidence>
<evidence type="ECO:0000256" key="1">
    <source>
        <dbReference type="SAM" id="MobiDB-lite"/>
    </source>
</evidence>
<gene>
    <name evidence="2" type="ORF">IF1G_09224</name>
</gene>
<protein>
    <submittedName>
        <fullName evidence="2">Uncharacterized protein</fullName>
    </submittedName>
</protein>
<keyword evidence="3" id="KW-1185">Reference proteome</keyword>